<dbReference type="KEGG" id="lnu:N7U66_11940"/>
<dbReference type="InterPro" id="IPR036102">
    <property type="entry name" value="OsmC/Ohrsf"/>
</dbReference>
<dbReference type="AlphaFoldDB" id="A0A9E8MT17"/>
<dbReference type="Proteomes" id="UP001164705">
    <property type="component" value="Chromosome"/>
</dbReference>
<name>A0A9E8MT17_9FLAO</name>
<dbReference type="EMBL" id="CP113088">
    <property type="protein sequence ID" value="WAC00928.1"/>
    <property type="molecule type" value="Genomic_DNA"/>
</dbReference>
<accession>A0A9E8MT17</accession>
<dbReference type="InterPro" id="IPR003718">
    <property type="entry name" value="OsmC/Ohr_fam"/>
</dbReference>
<organism evidence="1 2">
    <name type="scientific">Lacinutrix neustonica</name>
    <dbReference type="NCBI Taxonomy" id="2980107"/>
    <lineage>
        <taxon>Bacteria</taxon>
        <taxon>Pseudomonadati</taxon>
        <taxon>Bacteroidota</taxon>
        <taxon>Flavobacteriia</taxon>
        <taxon>Flavobacteriales</taxon>
        <taxon>Flavobacteriaceae</taxon>
        <taxon>Lacinutrix</taxon>
    </lineage>
</organism>
<keyword evidence="2" id="KW-1185">Reference proteome</keyword>
<dbReference type="PANTHER" id="PTHR34352:SF1">
    <property type="entry name" value="PROTEIN YHFA"/>
    <property type="match status" value="1"/>
</dbReference>
<evidence type="ECO:0000313" key="1">
    <source>
        <dbReference type="EMBL" id="WAC00928.1"/>
    </source>
</evidence>
<dbReference type="PANTHER" id="PTHR34352">
    <property type="entry name" value="PROTEIN YHFA"/>
    <property type="match status" value="1"/>
</dbReference>
<dbReference type="Gene3D" id="3.30.300.20">
    <property type="match status" value="1"/>
</dbReference>
<proteinExistence type="predicted"/>
<dbReference type="SUPFAM" id="SSF82784">
    <property type="entry name" value="OsmC-like"/>
    <property type="match status" value="1"/>
</dbReference>
<dbReference type="InterPro" id="IPR015946">
    <property type="entry name" value="KH_dom-like_a/b"/>
</dbReference>
<reference evidence="1" key="1">
    <citation type="submission" date="2022-11" db="EMBL/GenBank/DDBJ databases">
        <title>Lacinutrix neustonica HL-RS19T sp. nov., isolated from the surface microlayer sample of brackish Lake Shihwa.</title>
        <authorList>
            <person name="Choi J.Y."/>
            <person name="Hwang C.Y."/>
        </authorList>
    </citation>
    <scope>NUCLEOTIDE SEQUENCE</scope>
    <source>
        <strain evidence="1">HL-RS19</strain>
    </source>
</reference>
<evidence type="ECO:0000313" key="2">
    <source>
        <dbReference type="Proteomes" id="UP001164705"/>
    </source>
</evidence>
<dbReference type="Pfam" id="PF02566">
    <property type="entry name" value="OsmC"/>
    <property type="match status" value="1"/>
</dbReference>
<sequence>MTHKVTTVWKEKMIFESDNPGGYSFNLGQTEENNDPYKPLRPKAVMLSSLAACSGLDIVSLAEKMRITFNDLKIKVEGELTEEHPKTYHTVSVDYHFYGKDLDESKINKAIALSVDKYCGVMEMFRQFAQVKTKTHFHNH</sequence>
<protein>
    <submittedName>
        <fullName evidence="1">OsmC family protein</fullName>
    </submittedName>
</protein>
<dbReference type="RefSeq" id="WP_267675476.1">
    <property type="nucleotide sequence ID" value="NZ_CP113088.1"/>
</dbReference>
<gene>
    <name evidence="1" type="ORF">N7U66_11940</name>
</gene>